<evidence type="ECO:0000256" key="1">
    <source>
        <dbReference type="ARBA" id="ARBA00004459"/>
    </source>
</evidence>
<accession>A0ABW9AG15</accession>
<evidence type="ECO:0000256" key="10">
    <source>
        <dbReference type="ARBA" id="ARBA00023186"/>
    </source>
</evidence>
<evidence type="ECO:0000256" key="9">
    <source>
        <dbReference type="ARBA" id="ARBA00023139"/>
    </source>
</evidence>
<evidence type="ECO:0000256" key="2">
    <source>
        <dbReference type="ARBA" id="ARBA00009696"/>
    </source>
</evidence>
<protein>
    <recommendedName>
        <fullName evidence="4">Outer-membrane lipoprotein LolB</fullName>
    </recommendedName>
</protein>
<evidence type="ECO:0000256" key="6">
    <source>
        <dbReference type="ARBA" id="ARBA00022729"/>
    </source>
</evidence>
<keyword evidence="12 14" id="KW-0449">Lipoprotein</keyword>
<comment type="caution">
    <text evidence="14">The sequence shown here is derived from an EMBL/GenBank/DDBJ whole genome shotgun (WGS) entry which is preliminary data.</text>
</comment>
<dbReference type="RefSeq" id="WP_408159928.1">
    <property type="nucleotide sequence ID" value="NZ_JAQQFM010000009.1"/>
</dbReference>
<keyword evidence="8" id="KW-0472">Membrane</keyword>
<evidence type="ECO:0000256" key="7">
    <source>
        <dbReference type="ARBA" id="ARBA00022927"/>
    </source>
</evidence>
<reference evidence="14 15" key="1">
    <citation type="journal article" date="2024" name="Chem. Sci.">
        <title>Discovery of megapolipeptins by genome mining of a Burkholderiales bacteria collection.</title>
        <authorList>
            <person name="Paulo B.S."/>
            <person name="Recchia M.J.J."/>
            <person name="Lee S."/>
            <person name="Fergusson C.H."/>
            <person name="Romanowski S.B."/>
            <person name="Hernandez A."/>
            <person name="Krull N."/>
            <person name="Liu D.Y."/>
            <person name="Cavanagh H."/>
            <person name="Bos A."/>
            <person name="Gray C.A."/>
            <person name="Murphy B.T."/>
            <person name="Linington R.G."/>
            <person name="Eustaquio A.S."/>
        </authorList>
    </citation>
    <scope>NUCLEOTIDE SEQUENCE [LARGE SCALE GENOMIC DNA]</scope>
    <source>
        <strain evidence="14 15">RL21-008-BIB-A</strain>
    </source>
</reference>
<evidence type="ECO:0000256" key="11">
    <source>
        <dbReference type="ARBA" id="ARBA00023237"/>
    </source>
</evidence>
<dbReference type="CDD" id="cd16326">
    <property type="entry name" value="LolB"/>
    <property type="match status" value="1"/>
</dbReference>
<keyword evidence="9" id="KW-0564">Palmitate</keyword>
<evidence type="ECO:0000256" key="5">
    <source>
        <dbReference type="ARBA" id="ARBA00022448"/>
    </source>
</evidence>
<comment type="subunit">
    <text evidence="3">Monomer.</text>
</comment>
<dbReference type="NCBIfam" id="TIGR00548">
    <property type="entry name" value="lolB"/>
    <property type="match status" value="1"/>
</dbReference>
<proteinExistence type="inferred from homology"/>
<keyword evidence="10" id="KW-0143">Chaperone</keyword>
<organism evidence="14 15">
    <name type="scientific">Herbaspirillum lusitanum</name>
    <dbReference type="NCBI Taxonomy" id="213312"/>
    <lineage>
        <taxon>Bacteria</taxon>
        <taxon>Pseudomonadati</taxon>
        <taxon>Pseudomonadota</taxon>
        <taxon>Betaproteobacteria</taxon>
        <taxon>Burkholderiales</taxon>
        <taxon>Oxalobacteraceae</taxon>
        <taxon>Herbaspirillum</taxon>
    </lineage>
</organism>
<dbReference type="Proteomes" id="UP001629246">
    <property type="component" value="Unassembled WGS sequence"/>
</dbReference>
<evidence type="ECO:0000313" key="14">
    <source>
        <dbReference type="EMBL" id="MFL9926713.1"/>
    </source>
</evidence>
<evidence type="ECO:0000313" key="15">
    <source>
        <dbReference type="Proteomes" id="UP001629246"/>
    </source>
</evidence>
<comment type="subcellular location">
    <subcellularLocation>
        <location evidence="1">Cell outer membrane</location>
        <topology evidence="1">Lipid-anchor</topology>
    </subcellularLocation>
</comment>
<comment type="similarity">
    <text evidence="2">Belongs to the LolB family.</text>
</comment>
<dbReference type="InterPro" id="IPR004565">
    <property type="entry name" value="OM_lipoprot_LolB"/>
</dbReference>
<dbReference type="EMBL" id="JAQQFM010000009">
    <property type="protein sequence ID" value="MFL9926713.1"/>
    <property type="molecule type" value="Genomic_DNA"/>
</dbReference>
<evidence type="ECO:0000256" key="4">
    <source>
        <dbReference type="ARBA" id="ARBA00016202"/>
    </source>
</evidence>
<keyword evidence="5" id="KW-0813">Transport</keyword>
<evidence type="ECO:0000256" key="8">
    <source>
        <dbReference type="ARBA" id="ARBA00023136"/>
    </source>
</evidence>
<evidence type="ECO:0000256" key="12">
    <source>
        <dbReference type="ARBA" id="ARBA00023288"/>
    </source>
</evidence>
<sequence>MKQLMKMAWFSFDRSAAAGGRAAALSCLLAASALLAGCAGMSGAPDSMDKATPLTTRSYQEKLDLNGRLSVQYEQNNQPQALHGSFIWAQSAQQTSLELLSPLGQTMATIDVKPGMATLMQSGQAPRMAADVDTLTAETLGWPLPVSGLRHWLQGFGTDAVGKPFQAVPGEAGSSFTTRDGWRLTYSNWEAIDGQSRPKRIDLARDTAQAGPVSIRIVIDSWKTP</sequence>
<keyword evidence="7" id="KW-0653">Protein transport</keyword>
<feature type="signal peptide" evidence="13">
    <location>
        <begin position="1"/>
        <end position="36"/>
    </location>
</feature>
<dbReference type="SUPFAM" id="SSF89392">
    <property type="entry name" value="Prokaryotic lipoproteins and lipoprotein localization factors"/>
    <property type="match status" value="1"/>
</dbReference>
<gene>
    <name evidence="14" type="primary">lolB</name>
    <name evidence="14" type="ORF">PQR62_20740</name>
</gene>
<keyword evidence="15" id="KW-1185">Reference proteome</keyword>
<feature type="chain" id="PRO_5045381294" description="Outer-membrane lipoprotein LolB" evidence="13">
    <location>
        <begin position="37"/>
        <end position="225"/>
    </location>
</feature>
<keyword evidence="11" id="KW-0998">Cell outer membrane</keyword>
<dbReference type="Pfam" id="PF03550">
    <property type="entry name" value="LolB"/>
    <property type="match status" value="1"/>
</dbReference>
<evidence type="ECO:0000256" key="13">
    <source>
        <dbReference type="SAM" id="SignalP"/>
    </source>
</evidence>
<dbReference type="Gene3D" id="2.50.20.10">
    <property type="entry name" value="Lipoprotein localisation LolA/LolB/LppX"/>
    <property type="match status" value="1"/>
</dbReference>
<keyword evidence="6 13" id="KW-0732">Signal</keyword>
<name>A0ABW9AG15_9BURK</name>
<evidence type="ECO:0000256" key="3">
    <source>
        <dbReference type="ARBA" id="ARBA00011245"/>
    </source>
</evidence>
<dbReference type="InterPro" id="IPR029046">
    <property type="entry name" value="LolA/LolB/LppX"/>
</dbReference>